<dbReference type="PRINTS" id="PR01577">
    <property type="entry name" value="KCNABCHANNEL"/>
</dbReference>
<keyword evidence="5" id="KW-0633">Potassium transport</keyword>
<dbReference type="GO" id="GO:0015459">
    <property type="term" value="F:potassium channel regulator activity"/>
    <property type="evidence" value="ECO:0007669"/>
    <property type="project" value="TreeGrafter"/>
</dbReference>
<dbReference type="GO" id="GO:0044325">
    <property type="term" value="F:transmembrane transporter binding"/>
    <property type="evidence" value="ECO:0007669"/>
    <property type="project" value="TreeGrafter"/>
</dbReference>
<organism evidence="12 13">
    <name type="scientific">Phlebotomus papatasi</name>
    <name type="common">Sandfly</name>
    <dbReference type="NCBI Taxonomy" id="29031"/>
    <lineage>
        <taxon>Eukaryota</taxon>
        <taxon>Metazoa</taxon>
        <taxon>Ecdysozoa</taxon>
        <taxon>Arthropoda</taxon>
        <taxon>Hexapoda</taxon>
        <taxon>Insecta</taxon>
        <taxon>Pterygota</taxon>
        <taxon>Neoptera</taxon>
        <taxon>Endopterygota</taxon>
        <taxon>Diptera</taxon>
        <taxon>Nematocera</taxon>
        <taxon>Psychodoidea</taxon>
        <taxon>Psychodidae</taxon>
        <taxon>Phlebotomus</taxon>
        <taxon>Phlebotomus</taxon>
    </lineage>
</organism>
<feature type="compositionally biased region" description="Polar residues" evidence="10">
    <location>
        <begin position="585"/>
        <end position="601"/>
    </location>
</feature>
<keyword evidence="7" id="KW-0630">Potassium</keyword>
<evidence type="ECO:0000256" key="4">
    <source>
        <dbReference type="ARBA" id="ARBA00022490"/>
    </source>
</evidence>
<dbReference type="AlphaFoldDB" id="A0A1B0DCB4"/>
<name>A0A1B0DCB4_PHLPP</name>
<keyword evidence="4" id="KW-0963">Cytoplasm</keyword>
<dbReference type="GO" id="GO:0005249">
    <property type="term" value="F:voltage-gated potassium channel activity"/>
    <property type="evidence" value="ECO:0007669"/>
    <property type="project" value="InterPro"/>
</dbReference>
<feature type="domain" description="NADP-dependent oxidoreductase" evidence="11">
    <location>
        <begin position="47"/>
        <end position="357"/>
    </location>
</feature>
<evidence type="ECO:0000256" key="5">
    <source>
        <dbReference type="ARBA" id="ARBA00022538"/>
    </source>
</evidence>
<evidence type="ECO:0000313" key="13">
    <source>
        <dbReference type="Proteomes" id="UP000092462"/>
    </source>
</evidence>
<dbReference type="VEuPathDB" id="VectorBase:PPAPM1_002964"/>
<dbReference type="VEuPathDB" id="VectorBase:PPAI005453"/>
<evidence type="ECO:0000313" key="12">
    <source>
        <dbReference type="EnsemblMetazoa" id="PPAI005453-PA"/>
    </source>
</evidence>
<feature type="region of interest" description="Disordered" evidence="10">
    <location>
        <begin position="503"/>
        <end position="530"/>
    </location>
</feature>
<keyword evidence="3" id="KW-0813">Transport</keyword>
<dbReference type="GO" id="GO:0016491">
    <property type="term" value="F:oxidoreductase activity"/>
    <property type="evidence" value="ECO:0007669"/>
    <property type="project" value="UniProtKB-KW"/>
</dbReference>
<evidence type="ECO:0000259" key="11">
    <source>
        <dbReference type="Pfam" id="PF00248"/>
    </source>
</evidence>
<dbReference type="CDD" id="cd19142">
    <property type="entry name" value="AKR_AKR6B1"/>
    <property type="match status" value="1"/>
</dbReference>
<dbReference type="EMBL" id="AJVK01013971">
    <property type="status" value="NOT_ANNOTATED_CDS"/>
    <property type="molecule type" value="Genomic_DNA"/>
</dbReference>
<keyword evidence="9" id="KW-0406">Ion transport</keyword>
<dbReference type="EnsemblMetazoa" id="PPAI005453-RA">
    <property type="protein sequence ID" value="PPAI005453-PA"/>
    <property type="gene ID" value="PPAI005453"/>
</dbReference>
<evidence type="ECO:0000256" key="6">
    <source>
        <dbReference type="ARBA" id="ARBA00022857"/>
    </source>
</evidence>
<feature type="compositionally biased region" description="Basic and acidic residues" evidence="10">
    <location>
        <begin position="602"/>
        <end position="614"/>
    </location>
</feature>
<dbReference type="InterPro" id="IPR005399">
    <property type="entry name" value="K_chnl_volt-dep_bsu_KCNAB-rel"/>
</dbReference>
<evidence type="ECO:0000256" key="10">
    <source>
        <dbReference type="SAM" id="MobiDB-lite"/>
    </source>
</evidence>
<proteinExistence type="inferred from homology"/>
<keyword evidence="6" id="KW-0521">NADP</keyword>
<dbReference type="GO" id="GO:0008076">
    <property type="term" value="C:voltage-gated potassium channel complex"/>
    <property type="evidence" value="ECO:0007669"/>
    <property type="project" value="TreeGrafter"/>
</dbReference>
<comment type="similarity">
    <text evidence="2">Belongs to the shaker potassium channel beta subunit family.</text>
</comment>
<dbReference type="GO" id="GO:1901379">
    <property type="term" value="P:regulation of potassium ion transmembrane transport"/>
    <property type="evidence" value="ECO:0007669"/>
    <property type="project" value="TreeGrafter"/>
</dbReference>
<dbReference type="Proteomes" id="UP000092462">
    <property type="component" value="Unassembled WGS sequence"/>
</dbReference>
<feature type="compositionally biased region" description="Polar residues" evidence="10">
    <location>
        <begin position="402"/>
        <end position="420"/>
    </location>
</feature>
<feature type="region of interest" description="Disordered" evidence="10">
    <location>
        <begin position="553"/>
        <end position="660"/>
    </location>
</feature>
<evidence type="ECO:0000256" key="9">
    <source>
        <dbReference type="ARBA" id="ARBA00023065"/>
    </source>
</evidence>
<keyword evidence="13" id="KW-1185">Reference proteome</keyword>
<evidence type="ECO:0000256" key="3">
    <source>
        <dbReference type="ARBA" id="ARBA00022448"/>
    </source>
</evidence>
<keyword evidence="8" id="KW-0560">Oxidoreductase</keyword>
<dbReference type="VEuPathDB" id="VectorBase:PPAPM1_010931"/>
<dbReference type="SUPFAM" id="SSF51430">
    <property type="entry name" value="NAD(P)-linked oxidoreductase"/>
    <property type="match status" value="1"/>
</dbReference>
<evidence type="ECO:0000256" key="1">
    <source>
        <dbReference type="ARBA" id="ARBA00004496"/>
    </source>
</evidence>
<reference evidence="12" key="1">
    <citation type="submission" date="2022-08" db="UniProtKB">
        <authorList>
            <consortium name="EnsemblMetazoa"/>
        </authorList>
    </citation>
    <scope>IDENTIFICATION</scope>
    <source>
        <strain evidence="12">Israel</strain>
    </source>
</reference>
<sequence length="660" mass="72447">MKLSTSLTRRSISLGSNPALPLRHSTNTTPGLRYKNLGKSGLRVSNVGLGTWPVFSSGVPEEQAEAIIRLAVESGINLFDISEAHSETELGKILQKCAWKRTSFVVSTKIYWSTKSEERGLSRKHIIESVKASLQRLQLQYIDIVIIHKADSMCPMEEIVRAMNYVISQGWAMYWGTARWSPVEIMEAYTNCRQFNCITPIVEQAEYHMFNREKAELYLPEMYNKIGVGLMAWGPLSMALGDTQNGERILFSKGSFKTKSHSYSWTEDEANKDSFGWSKERLEEGRRQVDKIRDIATLAEKLGCSPTQLSIAWSLKHEPVQCLLISAITPEQLHQSLQALQLLPRLSTAVMLELERILDNKPVRPPPISTLALRLPPGATQFNWATLRGRVTQGGGPEHSSNKLPPSEATQSVKQSNSNINLTRSTLALNTRVVSPSNVGSNDNDNDTARQLVDNIKSIDLGTGDEAAAAARKAIKRNSSSLISFKSLDINLKSIYAGFRAKNSSAEGSSSATKGGSGSSTAPSSGGSIRRTPYLKIEAVDEAESLLTYCQSPGTSRSLHRGSMDKSPGFLNTQADQSQSQSSSPYLSISPTHIRRSSTSDIIDKKPHGTESRRPSTSSLLRKARERKGSECGARMGRSVSHGGLTRGGKRGGRRTSMAF</sequence>
<protein>
    <recommendedName>
        <fullName evidence="11">NADP-dependent oxidoreductase domain-containing protein</fullName>
    </recommendedName>
</protein>
<dbReference type="GO" id="GO:0005737">
    <property type="term" value="C:cytoplasm"/>
    <property type="evidence" value="ECO:0007669"/>
    <property type="project" value="UniProtKB-SubCell"/>
</dbReference>
<accession>A0A1B0DCB4</accession>
<comment type="subcellular location">
    <subcellularLocation>
        <location evidence="1">Cytoplasm</location>
    </subcellularLocation>
</comment>
<dbReference type="Gene3D" id="3.20.20.100">
    <property type="entry name" value="NADP-dependent oxidoreductase domain"/>
    <property type="match status" value="1"/>
</dbReference>
<dbReference type="NCBIfam" id="TIGR01293">
    <property type="entry name" value="Kv_beta"/>
    <property type="match status" value="1"/>
</dbReference>
<dbReference type="InterPro" id="IPR036812">
    <property type="entry name" value="NAD(P)_OxRdtase_dom_sf"/>
</dbReference>
<evidence type="ECO:0000256" key="8">
    <source>
        <dbReference type="ARBA" id="ARBA00023002"/>
    </source>
</evidence>
<feature type="region of interest" description="Disordered" evidence="10">
    <location>
        <begin position="1"/>
        <end position="20"/>
    </location>
</feature>
<dbReference type="PANTHER" id="PTHR43150">
    <property type="entry name" value="HYPERKINETIC, ISOFORM M"/>
    <property type="match status" value="1"/>
</dbReference>
<feature type="region of interest" description="Disordered" evidence="10">
    <location>
        <begin position="390"/>
        <end position="420"/>
    </location>
</feature>
<dbReference type="PANTHER" id="PTHR43150:SF2">
    <property type="entry name" value="HYPERKINETIC, ISOFORM M"/>
    <property type="match status" value="1"/>
</dbReference>
<feature type="compositionally biased region" description="Low complexity" evidence="10">
    <location>
        <begin position="504"/>
        <end position="528"/>
    </location>
</feature>
<dbReference type="Pfam" id="PF00248">
    <property type="entry name" value="Aldo_ket_red"/>
    <property type="match status" value="1"/>
</dbReference>
<feature type="compositionally biased region" description="Low complexity" evidence="10">
    <location>
        <begin position="1"/>
        <end position="16"/>
    </location>
</feature>
<dbReference type="EMBL" id="AJVK01013972">
    <property type="status" value="NOT_ANNOTATED_CDS"/>
    <property type="molecule type" value="Genomic_DNA"/>
</dbReference>
<dbReference type="InterPro" id="IPR005983">
    <property type="entry name" value="K_chnl_volt-dep_bsu_KCNAB"/>
</dbReference>
<evidence type="ECO:0000256" key="2">
    <source>
        <dbReference type="ARBA" id="ARBA00006515"/>
    </source>
</evidence>
<evidence type="ECO:0000256" key="7">
    <source>
        <dbReference type="ARBA" id="ARBA00022958"/>
    </source>
</evidence>
<dbReference type="InterPro" id="IPR023210">
    <property type="entry name" value="NADP_OxRdtase_dom"/>
</dbReference>